<proteinExistence type="predicted"/>
<sequence length="445" mass="46785">MKGMHTFVVVWIGQFASMIGTSLGGFALGVYVYQQTGSAIQLGSVFAIALLPSILASPMAGTFVDRWGSRRALLLSNTGAMAITLTLALLLFTDSFAIWHVYVVVAGLSFLSAFEGPAFGALVPQLVSRDQLGRANGMRMFALAVSELLAPISAGFLLLVIGIEGIVLIDGLSFGLALITLLAARVPRSRPQEVPGGEKADEPRVEFRAAWRYVAARRGLLALMIFFGAVNFSAGFIDLLMTPLVLSFASSDALGTVLTIGGLGMLGSSVLVSVWGGPKRRVRGLLGLSLVLASATVIGSLRPNIAMIAVAAFLFMGALAAFLSINQSIWQTKVEPGMLGRVGALQNMVISIPQLIAYCLAGVLAERVFEPLVGRDAVASPGLAVLIGDGPGRGIALLIMIMGGLIVLSATAAALHPRLRRLEDELPDHIAVEHISPDSISEKVR</sequence>
<feature type="transmembrane region" description="Helical" evidence="6">
    <location>
        <begin position="282"/>
        <end position="299"/>
    </location>
</feature>
<evidence type="ECO:0000313" key="9">
    <source>
        <dbReference type="Proteomes" id="UP001499930"/>
    </source>
</evidence>
<dbReference type="InterPro" id="IPR011701">
    <property type="entry name" value="MFS"/>
</dbReference>
<dbReference type="InterPro" id="IPR036259">
    <property type="entry name" value="MFS_trans_sf"/>
</dbReference>
<keyword evidence="9" id="KW-1185">Reference proteome</keyword>
<keyword evidence="3 6" id="KW-0812">Transmembrane</keyword>
<feature type="transmembrane region" description="Helical" evidence="6">
    <location>
        <begin position="39"/>
        <end position="60"/>
    </location>
</feature>
<dbReference type="PANTHER" id="PTHR23513:SF11">
    <property type="entry name" value="STAPHYLOFERRIN A TRANSPORTER"/>
    <property type="match status" value="1"/>
</dbReference>
<protein>
    <recommendedName>
        <fullName evidence="7">Major facilitator superfamily (MFS) profile domain-containing protein</fullName>
    </recommendedName>
</protein>
<organism evidence="8 9">
    <name type="scientific">Streptosporangium longisporum</name>
    <dbReference type="NCBI Taxonomy" id="46187"/>
    <lineage>
        <taxon>Bacteria</taxon>
        <taxon>Bacillati</taxon>
        <taxon>Actinomycetota</taxon>
        <taxon>Actinomycetes</taxon>
        <taxon>Streptosporangiales</taxon>
        <taxon>Streptosporangiaceae</taxon>
        <taxon>Streptosporangium</taxon>
    </lineage>
</organism>
<dbReference type="PANTHER" id="PTHR23513">
    <property type="entry name" value="INTEGRAL MEMBRANE EFFLUX PROTEIN-RELATED"/>
    <property type="match status" value="1"/>
</dbReference>
<feature type="transmembrane region" description="Helical" evidence="6">
    <location>
        <begin position="166"/>
        <end position="184"/>
    </location>
</feature>
<comment type="caution">
    <text evidence="8">The sequence shown here is derived from an EMBL/GenBank/DDBJ whole genome shotgun (WGS) entry which is preliminary data.</text>
</comment>
<feature type="transmembrane region" description="Helical" evidence="6">
    <location>
        <begin position="72"/>
        <end position="92"/>
    </location>
</feature>
<keyword evidence="4 6" id="KW-1133">Transmembrane helix</keyword>
<comment type="subcellular location">
    <subcellularLocation>
        <location evidence="1">Cell membrane</location>
        <topology evidence="1">Multi-pass membrane protein</topology>
    </subcellularLocation>
</comment>
<feature type="transmembrane region" description="Helical" evidence="6">
    <location>
        <begin position="253"/>
        <end position="275"/>
    </location>
</feature>
<feature type="transmembrane region" description="Helical" evidence="6">
    <location>
        <begin position="7"/>
        <end position="33"/>
    </location>
</feature>
<evidence type="ECO:0000256" key="4">
    <source>
        <dbReference type="ARBA" id="ARBA00022989"/>
    </source>
</evidence>
<evidence type="ECO:0000259" key="7">
    <source>
        <dbReference type="PROSITE" id="PS50850"/>
    </source>
</evidence>
<evidence type="ECO:0000256" key="5">
    <source>
        <dbReference type="ARBA" id="ARBA00023136"/>
    </source>
</evidence>
<evidence type="ECO:0000256" key="1">
    <source>
        <dbReference type="ARBA" id="ARBA00004651"/>
    </source>
</evidence>
<dbReference type="PROSITE" id="PS50850">
    <property type="entry name" value="MFS"/>
    <property type="match status" value="1"/>
</dbReference>
<dbReference type="InterPro" id="IPR020846">
    <property type="entry name" value="MFS_dom"/>
</dbReference>
<evidence type="ECO:0000256" key="3">
    <source>
        <dbReference type="ARBA" id="ARBA00022692"/>
    </source>
</evidence>
<feature type="transmembrane region" description="Helical" evidence="6">
    <location>
        <begin position="220"/>
        <end position="241"/>
    </location>
</feature>
<reference evidence="8 9" key="1">
    <citation type="journal article" date="2019" name="Int. J. Syst. Evol. Microbiol.">
        <title>The Global Catalogue of Microorganisms (GCM) 10K type strain sequencing project: providing services to taxonomists for standard genome sequencing and annotation.</title>
        <authorList>
            <consortium name="The Broad Institute Genomics Platform"/>
            <consortium name="The Broad Institute Genome Sequencing Center for Infectious Disease"/>
            <person name="Wu L."/>
            <person name="Ma J."/>
        </authorList>
    </citation>
    <scope>NUCLEOTIDE SEQUENCE [LARGE SCALE GENOMIC DNA]</scope>
    <source>
        <strain evidence="8 9">JCM 3106</strain>
    </source>
</reference>
<dbReference type="Gene3D" id="1.20.1250.20">
    <property type="entry name" value="MFS general substrate transporter like domains"/>
    <property type="match status" value="1"/>
</dbReference>
<accession>A0ABN3XSQ2</accession>
<evidence type="ECO:0000256" key="6">
    <source>
        <dbReference type="SAM" id="Phobius"/>
    </source>
</evidence>
<name>A0ABN3XSQ2_9ACTN</name>
<feature type="transmembrane region" description="Helical" evidence="6">
    <location>
        <begin position="305"/>
        <end position="323"/>
    </location>
</feature>
<feature type="transmembrane region" description="Helical" evidence="6">
    <location>
        <begin position="140"/>
        <end position="160"/>
    </location>
</feature>
<dbReference type="Pfam" id="PF07690">
    <property type="entry name" value="MFS_1"/>
    <property type="match status" value="1"/>
</dbReference>
<dbReference type="SUPFAM" id="SSF103473">
    <property type="entry name" value="MFS general substrate transporter"/>
    <property type="match status" value="1"/>
</dbReference>
<evidence type="ECO:0000256" key="2">
    <source>
        <dbReference type="ARBA" id="ARBA00022475"/>
    </source>
</evidence>
<feature type="transmembrane region" description="Helical" evidence="6">
    <location>
        <begin position="395"/>
        <end position="415"/>
    </location>
</feature>
<keyword evidence="5 6" id="KW-0472">Membrane</keyword>
<feature type="domain" description="Major facilitator superfamily (MFS) profile" evidence="7">
    <location>
        <begin position="6"/>
        <end position="421"/>
    </location>
</feature>
<dbReference type="RefSeq" id="WP_344887461.1">
    <property type="nucleotide sequence ID" value="NZ_BAAAWD010000002.1"/>
</dbReference>
<feature type="transmembrane region" description="Helical" evidence="6">
    <location>
        <begin position="344"/>
        <end position="365"/>
    </location>
</feature>
<dbReference type="EMBL" id="BAAAWD010000002">
    <property type="protein sequence ID" value="GAA2988009.1"/>
    <property type="molecule type" value="Genomic_DNA"/>
</dbReference>
<keyword evidence="2" id="KW-1003">Cell membrane</keyword>
<evidence type="ECO:0000313" key="8">
    <source>
        <dbReference type="EMBL" id="GAA2988009.1"/>
    </source>
</evidence>
<gene>
    <name evidence="8" type="ORF">GCM10017559_04800</name>
</gene>
<dbReference type="CDD" id="cd06173">
    <property type="entry name" value="MFS_MefA_like"/>
    <property type="match status" value="1"/>
</dbReference>
<dbReference type="Proteomes" id="UP001499930">
    <property type="component" value="Unassembled WGS sequence"/>
</dbReference>
<feature type="transmembrane region" description="Helical" evidence="6">
    <location>
        <begin position="98"/>
        <end position="119"/>
    </location>
</feature>